<comment type="similarity">
    <text evidence="1">Belongs to the CutA family.</text>
</comment>
<protein>
    <submittedName>
        <fullName evidence="2">Periplasmic divalent cation tolerance protein</fullName>
    </submittedName>
</protein>
<proteinExistence type="inferred from homology"/>
<accession>A0A8J7KXS4</accession>
<gene>
    <name evidence="2" type="ORF">IW245_004451</name>
</gene>
<sequence length="113" mass="12532">MALEFVQVSTTVASQQAAAELARSAVEARLAACAQIAGPITSIYWWLDSVESAPEYVIWFKTTVERYQDLEDHIRSGHTYDVPEVVCVPIVAGNPDYLSWVRDESTAVETPQD</sequence>
<dbReference type="GO" id="GO:0005507">
    <property type="term" value="F:copper ion binding"/>
    <property type="evidence" value="ECO:0007669"/>
    <property type="project" value="TreeGrafter"/>
</dbReference>
<dbReference type="RefSeq" id="WP_197005034.1">
    <property type="nucleotide sequence ID" value="NZ_BONS01000017.1"/>
</dbReference>
<dbReference type="EMBL" id="JADOUF010000001">
    <property type="protein sequence ID" value="MBG6138257.1"/>
    <property type="molecule type" value="Genomic_DNA"/>
</dbReference>
<evidence type="ECO:0000313" key="2">
    <source>
        <dbReference type="EMBL" id="MBG6138257.1"/>
    </source>
</evidence>
<dbReference type="PANTHER" id="PTHR23419">
    <property type="entry name" value="DIVALENT CATION TOLERANCE CUTA-RELATED"/>
    <property type="match status" value="1"/>
</dbReference>
<dbReference type="InterPro" id="IPR011322">
    <property type="entry name" value="N-reg_PII-like_a/b"/>
</dbReference>
<dbReference type="Proteomes" id="UP000622552">
    <property type="component" value="Unassembled WGS sequence"/>
</dbReference>
<dbReference type="PANTHER" id="PTHR23419:SF8">
    <property type="entry name" value="FI09726P"/>
    <property type="match status" value="1"/>
</dbReference>
<comment type="caution">
    <text evidence="2">The sequence shown here is derived from an EMBL/GenBank/DDBJ whole genome shotgun (WGS) entry which is preliminary data.</text>
</comment>
<dbReference type="SUPFAM" id="SSF54913">
    <property type="entry name" value="GlnB-like"/>
    <property type="match status" value="1"/>
</dbReference>
<evidence type="ECO:0000313" key="3">
    <source>
        <dbReference type="Proteomes" id="UP000622552"/>
    </source>
</evidence>
<dbReference type="InterPro" id="IPR015867">
    <property type="entry name" value="N-reg_PII/ATP_PRibTrfase_C"/>
</dbReference>
<organism evidence="2 3">
    <name type="scientific">Longispora fulva</name>
    <dbReference type="NCBI Taxonomy" id="619741"/>
    <lineage>
        <taxon>Bacteria</taxon>
        <taxon>Bacillati</taxon>
        <taxon>Actinomycetota</taxon>
        <taxon>Actinomycetes</taxon>
        <taxon>Micromonosporales</taxon>
        <taxon>Micromonosporaceae</taxon>
        <taxon>Longispora</taxon>
    </lineage>
</organism>
<name>A0A8J7KXS4_9ACTN</name>
<dbReference type="InterPro" id="IPR004323">
    <property type="entry name" value="Ion_tolerance_CutA"/>
</dbReference>
<keyword evidence="3" id="KW-1185">Reference proteome</keyword>
<dbReference type="Pfam" id="PF03091">
    <property type="entry name" value="CutA1"/>
    <property type="match status" value="1"/>
</dbReference>
<dbReference type="AlphaFoldDB" id="A0A8J7KXS4"/>
<dbReference type="Gene3D" id="3.30.70.120">
    <property type="match status" value="1"/>
</dbReference>
<dbReference type="GO" id="GO:0010038">
    <property type="term" value="P:response to metal ion"/>
    <property type="evidence" value="ECO:0007669"/>
    <property type="project" value="InterPro"/>
</dbReference>
<reference evidence="2" key="1">
    <citation type="submission" date="2020-11" db="EMBL/GenBank/DDBJ databases">
        <title>Sequencing the genomes of 1000 actinobacteria strains.</title>
        <authorList>
            <person name="Klenk H.-P."/>
        </authorList>
    </citation>
    <scope>NUCLEOTIDE SEQUENCE</scope>
    <source>
        <strain evidence="2">DSM 45356</strain>
    </source>
</reference>
<evidence type="ECO:0000256" key="1">
    <source>
        <dbReference type="ARBA" id="ARBA00010169"/>
    </source>
</evidence>